<dbReference type="PROSITE" id="PS50932">
    <property type="entry name" value="HTH_LACI_2"/>
    <property type="match status" value="1"/>
</dbReference>
<reference evidence="5 6" key="1">
    <citation type="submission" date="2016-11" db="EMBL/GenBank/DDBJ databases">
        <authorList>
            <person name="Jaros S."/>
            <person name="Januszkiewicz K."/>
            <person name="Wedrychowicz H."/>
        </authorList>
    </citation>
    <scope>NUCLEOTIDE SEQUENCE [LARGE SCALE GENOMIC DNA]</scope>
    <source>
        <strain evidence="5 6">DSM 4740</strain>
    </source>
</reference>
<dbReference type="Gene3D" id="1.10.260.40">
    <property type="entry name" value="lambda repressor-like DNA-binding domains"/>
    <property type="match status" value="1"/>
</dbReference>
<evidence type="ECO:0000256" key="1">
    <source>
        <dbReference type="ARBA" id="ARBA00023015"/>
    </source>
</evidence>
<dbReference type="SMART" id="SM00354">
    <property type="entry name" value="HTH_LACI"/>
    <property type="match status" value="1"/>
</dbReference>
<dbReference type="Gene3D" id="3.40.50.2300">
    <property type="match status" value="2"/>
</dbReference>
<organism evidence="5 6">
    <name type="scientific">Halomonas cupida</name>
    <dbReference type="NCBI Taxonomy" id="44933"/>
    <lineage>
        <taxon>Bacteria</taxon>
        <taxon>Pseudomonadati</taxon>
        <taxon>Pseudomonadota</taxon>
        <taxon>Gammaproteobacteria</taxon>
        <taxon>Oceanospirillales</taxon>
        <taxon>Halomonadaceae</taxon>
        <taxon>Halomonas</taxon>
    </lineage>
</organism>
<evidence type="ECO:0000256" key="3">
    <source>
        <dbReference type="ARBA" id="ARBA00023163"/>
    </source>
</evidence>
<dbReference type="GO" id="GO:0000976">
    <property type="term" value="F:transcription cis-regulatory region binding"/>
    <property type="evidence" value="ECO:0007669"/>
    <property type="project" value="TreeGrafter"/>
</dbReference>
<dbReference type="CDD" id="cd06279">
    <property type="entry name" value="PBP1_LacI-like"/>
    <property type="match status" value="1"/>
</dbReference>
<gene>
    <name evidence="5" type="ORF">SAMN05660971_03860</name>
</gene>
<sequence length="378" mass="41992">MARPDRMHADRPTSNPYAERLTERKVAVTPPDRRMTLKDLARELGVSTASVSNAFNRPDQLSRELRQHILSEARRMGYPGPDARARMLRTGRSRIIAVVLAETLTYSLNDAVSSELLTGVTEVLDAHGHTLLLLSGRQPGSRQMPASSSMADGFIVYGLMPDDHMMSELPAHRPLVAVDFHINGRPTVHIDNEPASWAITRHALRHPPKRVGIVCLRLSATPHNGRLTAGHDWLSAQSTITRSRLDGCFRALEDHGLNRDDIPLWNIEENTHAVCAPVIEEILNLPPDQRPDLLLCMSDRIALTALTLAEQRGIRVPEDLRLTGFDGIEEGQYRAPRLTTVRQDSIEKGRMAARMVLGLDTPSDRLLNTSLLIGETCP</sequence>
<keyword evidence="3" id="KW-0804">Transcription</keyword>
<dbReference type="Proteomes" id="UP000184123">
    <property type="component" value="Unassembled WGS sequence"/>
</dbReference>
<accession>A0A1M7LME9</accession>
<evidence type="ECO:0000259" key="4">
    <source>
        <dbReference type="PROSITE" id="PS50932"/>
    </source>
</evidence>
<dbReference type="PANTHER" id="PTHR30146">
    <property type="entry name" value="LACI-RELATED TRANSCRIPTIONAL REPRESSOR"/>
    <property type="match status" value="1"/>
</dbReference>
<feature type="domain" description="HTH lacI-type" evidence="4">
    <location>
        <begin position="35"/>
        <end position="90"/>
    </location>
</feature>
<evidence type="ECO:0000313" key="5">
    <source>
        <dbReference type="EMBL" id="SHM78797.1"/>
    </source>
</evidence>
<keyword evidence="2" id="KW-0238">DNA-binding</keyword>
<evidence type="ECO:0000256" key="2">
    <source>
        <dbReference type="ARBA" id="ARBA00023125"/>
    </source>
</evidence>
<dbReference type="Pfam" id="PF13377">
    <property type="entry name" value="Peripla_BP_3"/>
    <property type="match status" value="1"/>
</dbReference>
<dbReference type="EMBL" id="FRCA01000013">
    <property type="protein sequence ID" value="SHM78797.1"/>
    <property type="molecule type" value="Genomic_DNA"/>
</dbReference>
<name>A0A1M7LME9_9GAMM</name>
<dbReference type="InterPro" id="IPR028082">
    <property type="entry name" value="Peripla_BP_I"/>
</dbReference>
<dbReference type="PANTHER" id="PTHR30146:SF138">
    <property type="entry name" value="TRANSCRIPTIONAL REGULATORY PROTEIN"/>
    <property type="match status" value="1"/>
</dbReference>
<dbReference type="CDD" id="cd01392">
    <property type="entry name" value="HTH_LacI"/>
    <property type="match status" value="1"/>
</dbReference>
<dbReference type="GO" id="GO:0003700">
    <property type="term" value="F:DNA-binding transcription factor activity"/>
    <property type="evidence" value="ECO:0007669"/>
    <property type="project" value="TreeGrafter"/>
</dbReference>
<keyword evidence="1" id="KW-0805">Transcription regulation</keyword>
<dbReference type="InterPro" id="IPR046335">
    <property type="entry name" value="LacI/GalR-like_sensor"/>
</dbReference>
<dbReference type="AlphaFoldDB" id="A0A1M7LME9"/>
<proteinExistence type="predicted"/>
<dbReference type="InterPro" id="IPR000843">
    <property type="entry name" value="HTH_LacI"/>
</dbReference>
<dbReference type="STRING" id="44933.SAMN05660971_03860"/>
<dbReference type="SUPFAM" id="SSF47413">
    <property type="entry name" value="lambda repressor-like DNA-binding domains"/>
    <property type="match status" value="1"/>
</dbReference>
<dbReference type="SUPFAM" id="SSF53822">
    <property type="entry name" value="Periplasmic binding protein-like I"/>
    <property type="match status" value="1"/>
</dbReference>
<evidence type="ECO:0000313" key="6">
    <source>
        <dbReference type="Proteomes" id="UP000184123"/>
    </source>
</evidence>
<dbReference type="InterPro" id="IPR010982">
    <property type="entry name" value="Lambda_DNA-bd_dom_sf"/>
</dbReference>
<protein>
    <submittedName>
        <fullName evidence="5">Transcriptional regulator, LacI family</fullName>
    </submittedName>
</protein>